<dbReference type="InterPro" id="IPR039353">
    <property type="entry name" value="TF_Adf1"/>
</dbReference>
<evidence type="ECO:0000259" key="1">
    <source>
        <dbReference type="PROSITE" id="PS51029"/>
    </source>
</evidence>
<dbReference type="GO" id="GO:0005634">
    <property type="term" value="C:nucleus"/>
    <property type="evidence" value="ECO:0007669"/>
    <property type="project" value="TreeGrafter"/>
</dbReference>
<organism evidence="2 3">
    <name type="scientific">Macrosiphum euphorbiae</name>
    <name type="common">potato aphid</name>
    <dbReference type="NCBI Taxonomy" id="13131"/>
    <lineage>
        <taxon>Eukaryota</taxon>
        <taxon>Metazoa</taxon>
        <taxon>Ecdysozoa</taxon>
        <taxon>Arthropoda</taxon>
        <taxon>Hexapoda</taxon>
        <taxon>Insecta</taxon>
        <taxon>Pterygota</taxon>
        <taxon>Neoptera</taxon>
        <taxon>Paraneoptera</taxon>
        <taxon>Hemiptera</taxon>
        <taxon>Sternorrhyncha</taxon>
        <taxon>Aphidomorpha</taxon>
        <taxon>Aphidoidea</taxon>
        <taxon>Aphididae</taxon>
        <taxon>Macrosiphini</taxon>
        <taxon>Macrosiphum</taxon>
    </lineage>
</organism>
<dbReference type="GO" id="GO:0006357">
    <property type="term" value="P:regulation of transcription by RNA polymerase II"/>
    <property type="evidence" value="ECO:0007669"/>
    <property type="project" value="TreeGrafter"/>
</dbReference>
<dbReference type="GO" id="GO:0005667">
    <property type="term" value="C:transcription regulator complex"/>
    <property type="evidence" value="ECO:0007669"/>
    <property type="project" value="TreeGrafter"/>
</dbReference>
<gene>
    <name evidence="2" type="ORF">MEUPH1_LOCUS16682</name>
</gene>
<dbReference type="PROSITE" id="PS51029">
    <property type="entry name" value="MADF"/>
    <property type="match status" value="1"/>
</dbReference>
<protein>
    <recommendedName>
        <fullName evidence="1">MADF domain-containing protein</fullName>
    </recommendedName>
</protein>
<dbReference type="PANTHER" id="PTHR12243">
    <property type="entry name" value="MADF DOMAIN TRANSCRIPTION FACTOR"/>
    <property type="match status" value="1"/>
</dbReference>
<comment type="caution">
    <text evidence="2">The sequence shown here is derived from an EMBL/GenBank/DDBJ whole genome shotgun (WGS) entry which is preliminary data.</text>
</comment>
<accession>A0AAV0X0T0</accession>
<dbReference type="InterPro" id="IPR006578">
    <property type="entry name" value="MADF-dom"/>
</dbReference>
<sequence>MAIPCIQVEKCEKCLNYYPIKSIHQCMPVTVEEPRKLKKILPAVCIGDKVQPLINLSDYDGDQNKVNDRITDFNSTLCLINAIKARRPLYDHRIPLSERCESIKNKLWNEVYDELQGQITTDELKKKWKYLKEKYVRERQKAKKSGLKRGRRTKWLHYVQLSFLEEVVTQCHDKNNLDLNLDNHSEDSHQRFTTATEQKRKETNVHNFQRHLLNEHTISRPALPTELNEEPHDSDVAFGKYIVALMKDIPIKKRKKLQYQFIATVISAQDPE</sequence>
<dbReference type="AlphaFoldDB" id="A0AAV0X0T0"/>
<dbReference type="Pfam" id="PF10545">
    <property type="entry name" value="MADF_DNA_bdg"/>
    <property type="match status" value="1"/>
</dbReference>
<dbReference type="PANTHER" id="PTHR12243:SF60">
    <property type="entry name" value="SI:CH211-15D5.12-RELATED"/>
    <property type="match status" value="1"/>
</dbReference>
<name>A0AAV0X0T0_9HEMI</name>
<reference evidence="2 3" key="1">
    <citation type="submission" date="2023-01" db="EMBL/GenBank/DDBJ databases">
        <authorList>
            <person name="Whitehead M."/>
        </authorList>
    </citation>
    <scope>NUCLEOTIDE SEQUENCE [LARGE SCALE GENOMIC DNA]</scope>
</reference>
<dbReference type="SMART" id="SM00595">
    <property type="entry name" value="MADF"/>
    <property type="match status" value="1"/>
</dbReference>
<evidence type="ECO:0000313" key="3">
    <source>
        <dbReference type="Proteomes" id="UP001160148"/>
    </source>
</evidence>
<evidence type="ECO:0000313" key="2">
    <source>
        <dbReference type="EMBL" id="CAI6361509.1"/>
    </source>
</evidence>
<keyword evidence="3" id="KW-1185">Reference proteome</keyword>
<feature type="domain" description="MADF" evidence="1">
    <location>
        <begin position="78"/>
        <end position="169"/>
    </location>
</feature>
<dbReference type="EMBL" id="CARXXK010000003">
    <property type="protein sequence ID" value="CAI6361509.1"/>
    <property type="molecule type" value="Genomic_DNA"/>
</dbReference>
<proteinExistence type="predicted"/>
<dbReference type="Proteomes" id="UP001160148">
    <property type="component" value="Unassembled WGS sequence"/>
</dbReference>